<evidence type="ECO:0000259" key="6">
    <source>
        <dbReference type="PROSITE" id="PS51387"/>
    </source>
</evidence>
<dbReference type="SUPFAM" id="SSF56176">
    <property type="entry name" value="FAD-binding/transporter-associated domain-like"/>
    <property type="match status" value="1"/>
</dbReference>
<evidence type="ECO:0000256" key="5">
    <source>
        <dbReference type="ARBA" id="ARBA00023002"/>
    </source>
</evidence>
<proteinExistence type="inferred from homology"/>
<dbReference type="Proteomes" id="UP001595698">
    <property type="component" value="Unassembled WGS sequence"/>
</dbReference>
<evidence type="ECO:0000313" key="7">
    <source>
        <dbReference type="EMBL" id="MFC3985457.1"/>
    </source>
</evidence>
<dbReference type="PANTHER" id="PTHR42973:SF39">
    <property type="entry name" value="FAD-BINDING PCMH-TYPE DOMAIN-CONTAINING PROTEIN"/>
    <property type="match status" value="1"/>
</dbReference>
<keyword evidence="8" id="KW-1185">Reference proteome</keyword>
<dbReference type="Gene3D" id="3.30.465.10">
    <property type="match status" value="1"/>
</dbReference>
<dbReference type="InterPro" id="IPR036318">
    <property type="entry name" value="FAD-bd_PCMH-like_sf"/>
</dbReference>
<comment type="similarity">
    <text evidence="2">Belongs to the oxygen-dependent FAD-linked oxidoreductase family.</text>
</comment>
<dbReference type="Gene3D" id="3.40.462.20">
    <property type="match status" value="1"/>
</dbReference>
<dbReference type="PANTHER" id="PTHR42973">
    <property type="entry name" value="BINDING OXIDOREDUCTASE, PUTATIVE (AFU_ORTHOLOGUE AFUA_1G17690)-RELATED"/>
    <property type="match status" value="1"/>
</dbReference>
<keyword evidence="5" id="KW-0560">Oxidoreductase</keyword>
<dbReference type="InterPro" id="IPR006094">
    <property type="entry name" value="Oxid_FAD_bind_N"/>
</dbReference>
<reference evidence="8" key="1">
    <citation type="journal article" date="2019" name="Int. J. Syst. Evol. Microbiol.">
        <title>The Global Catalogue of Microorganisms (GCM) 10K type strain sequencing project: providing services to taxonomists for standard genome sequencing and annotation.</title>
        <authorList>
            <consortium name="The Broad Institute Genomics Platform"/>
            <consortium name="The Broad Institute Genome Sequencing Center for Infectious Disease"/>
            <person name="Wu L."/>
            <person name="Ma J."/>
        </authorList>
    </citation>
    <scope>NUCLEOTIDE SEQUENCE [LARGE SCALE GENOMIC DNA]</scope>
    <source>
        <strain evidence="8">TBRC 7912</strain>
    </source>
</reference>
<evidence type="ECO:0000256" key="3">
    <source>
        <dbReference type="ARBA" id="ARBA00022630"/>
    </source>
</evidence>
<gene>
    <name evidence="7" type="ORF">ACFOYY_35375</name>
</gene>
<dbReference type="InterPro" id="IPR016166">
    <property type="entry name" value="FAD-bd_PCMH"/>
</dbReference>
<dbReference type="InterPro" id="IPR050416">
    <property type="entry name" value="FAD-linked_Oxidoreductase"/>
</dbReference>
<name>A0ABV8F9U8_9ACTN</name>
<protein>
    <submittedName>
        <fullName evidence="7">FAD-binding oxidoreductase</fullName>
    </submittedName>
</protein>
<dbReference type="InterPro" id="IPR016167">
    <property type="entry name" value="FAD-bd_PCMH_sub1"/>
</dbReference>
<accession>A0ABV8F9U8</accession>
<evidence type="ECO:0000256" key="2">
    <source>
        <dbReference type="ARBA" id="ARBA00005466"/>
    </source>
</evidence>
<dbReference type="Pfam" id="PF01565">
    <property type="entry name" value="FAD_binding_4"/>
    <property type="match status" value="1"/>
</dbReference>
<feature type="domain" description="FAD-binding PCMH-type" evidence="6">
    <location>
        <begin position="26"/>
        <end position="197"/>
    </location>
</feature>
<organism evidence="7 8">
    <name type="scientific">Streptosporangium jomthongense</name>
    <dbReference type="NCBI Taxonomy" id="1193683"/>
    <lineage>
        <taxon>Bacteria</taxon>
        <taxon>Bacillati</taxon>
        <taxon>Actinomycetota</taxon>
        <taxon>Actinomycetes</taxon>
        <taxon>Streptosporangiales</taxon>
        <taxon>Streptosporangiaceae</taxon>
        <taxon>Streptosporangium</taxon>
    </lineage>
</organism>
<dbReference type="EMBL" id="JBHSBC010000046">
    <property type="protein sequence ID" value="MFC3985457.1"/>
    <property type="molecule type" value="Genomic_DNA"/>
</dbReference>
<keyword evidence="4" id="KW-0274">FAD</keyword>
<evidence type="ECO:0000256" key="1">
    <source>
        <dbReference type="ARBA" id="ARBA00001974"/>
    </source>
</evidence>
<evidence type="ECO:0000256" key="4">
    <source>
        <dbReference type="ARBA" id="ARBA00022827"/>
    </source>
</evidence>
<keyword evidence="3" id="KW-0285">Flavoprotein</keyword>
<comment type="cofactor">
    <cofactor evidence="1">
        <name>FAD</name>
        <dbReference type="ChEBI" id="CHEBI:57692"/>
    </cofactor>
</comment>
<comment type="caution">
    <text evidence="7">The sequence shown here is derived from an EMBL/GenBank/DDBJ whole genome shotgun (WGS) entry which is preliminary data.</text>
</comment>
<dbReference type="PROSITE" id="PS51387">
    <property type="entry name" value="FAD_PCMH"/>
    <property type="match status" value="1"/>
</dbReference>
<evidence type="ECO:0000313" key="8">
    <source>
        <dbReference type="Proteomes" id="UP001595698"/>
    </source>
</evidence>
<dbReference type="RefSeq" id="WP_386195541.1">
    <property type="nucleotide sequence ID" value="NZ_JBHSBC010000046.1"/>
</dbReference>
<dbReference type="InterPro" id="IPR016169">
    <property type="entry name" value="FAD-bd_PCMH_sub2"/>
</dbReference>
<dbReference type="Gene3D" id="3.30.43.10">
    <property type="entry name" value="Uridine Diphospho-n-acetylenolpyruvylglucosamine Reductase, domain 2"/>
    <property type="match status" value="1"/>
</dbReference>
<sequence length="453" mass="47653">MTAPEARLARRGEAGYAEATRVFNLAAPAEPAVAATVRDVAGIRAALAHAVAENLRVRAHSTGHGSATARPMGEALLLRTELSGGVEIDSAARVARVPAGTRWGQVVEAAEPYGLAAPHGSSPLVGVVGYLLRGGVSLYGRHTGLAANSVRAVELVTADGEPRRADASSDPELLWAMRGGGGGFGVVTAVEFDLFPVERVVTGAAYWPAVHAERLLPLWLDWTRKAPREATTTLRLMNLPPLPEVPEPLRGRSVLCVDGVVLGGPGDEAVAEDLLGPLRALAPPILDTWGTAPPRQVTLTHMDPTEPFPIFGDHMLLDDLPEEAAGEFLRIAGPGSPLTNAELRQLGGALAVPEREGGALDRLDASFAYMGGGVPFGDLTPEALVGHCARTRAVLRPWDTGLTAPSFVESLSQPQRHLSPERVEAVDRVRARVDPTGLFRDDIAPGATAHSNP</sequence>